<sequence length="501" mass="56109">MYLSFPIIIKQRKNLLILIGSITLLIGLKINADEIKLPEMGDHSAVILSPEQERRIGQQFMQQLRGAIPIIDDPELTTYIQSLGYKLVAHSDNGGQNFTFFIIKNPTINAFAAPGGYIGIHSELIVNTQTEGELAAVMAHEIAHITQHHLARAFEHSSRLSLPMTAAILTAIIAGAASGNPDAAMAGLIAAQAGSTQSQINTTRANEKEADRIGMQTLSKSGYDPFAMPSFFERLQQASRYYGLEPPEILSSHPVTRNRIADAVGRAEQLVTNNTRQLLVKNENDLKFYLMRAKLQVLASEDDRETIKYFSQSLKTGHYLNKEATQYGYALALHNAGNRNEAKKQILALLEQDKDNLTYQLAFAEIEESTGQLKTAFDIYKKALDLYPNDYTIVINYAQALLRNNQPRIARDLLKAQMELGQKNGWTYLLLARAGENIGDQTESHRWMAEYYYYHGQIGMAISQLKLASRSIGNDFHEHSKIDARLRELEAEVKINKKMDL</sequence>
<evidence type="ECO:0000313" key="11">
    <source>
        <dbReference type="EMBL" id="CAB1274429.1"/>
    </source>
</evidence>
<evidence type="ECO:0000256" key="3">
    <source>
        <dbReference type="ARBA" id="ARBA00022729"/>
    </source>
</evidence>
<dbReference type="InterPro" id="IPR001915">
    <property type="entry name" value="Peptidase_M48"/>
</dbReference>
<feature type="binding site" evidence="8">
    <location>
        <position position="207"/>
    </location>
    <ligand>
        <name>Zn(2+)</name>
        <dbReference type="ChEBI" id="CHEBI:29105"/>
        <note>catalytic</note>
    </ligand>
</feature>
<name>A0A7G1Q7N7_9GAMM</name>
<keyword evidence="2 8" id="KW-0479">Metal-binding</keyword>
<dbReference type="GO" id="GO:0051603">
    <property type="term" value="P:proteolysis involved in protein catabolic process"/>
    <property type="evidence" value="ECO:0007669"/>
    <property type="project" value="TreeGrafter"/>
</dbReference>
<dbReference type="Gene3D" id="3.30.2010.10">
    <property type="entry name" value="Metalloproteases ('zincins'), catalytic domain"/>
    <property type="match status" value="1"/>
</dbReference>
<proteinExistence type="inferred from homology"/>
<feature type="active site" description="Proton donor" evidence="8">
    <location>
        <position position="211"/>
    </location>
</feature>
<feature type="repeat" description="TPR" evidence="9">
    <location>
        <begin position="357"/>
        <end position="390"/>
    </location>
</feature>
<evidence type="ECO:0000313" key="12">
    <source>
        <dbReference type="Proteomes" id="UP000516072"/>
    </source>
</evidence>
<keyword evidence="7 8" id="KW-0482">Metalloprotease</keyword>
<evidence type="ECO:0000256" key="1">
    <source>
        <dbReference type="ARBA" id="ARBA00022670"/>
    </source>
</evidence>
<evidence type="ECO:0000256" key="6">
    <source>
        <dbReference type="ARBA" id="ARBA00022833"/>
    </source>
</evidence>
<keyword evidence="1 8" id="KW-0645">Protease</keyword>
<keyword evidence="5 8" id="KW-0378">Hydrolase</keyword>
<dbReference type="Pfam" id="PF01435">
    <property type="entry name" value="Peptidase_M48"/>
    <property type="match status" value="1"/>
</dbReference>
<dbReference type="PROSITE" id="PS50005">
    <property type="entry name" value="TPR"/>
    <property type="match status" value="1"/>
</dbReference>
<evidence type="ECO:0000256" key="9">
    <source>
        <dbReference type="PROSITE-ProRule" id="PRU00339"/>
    </source>
</evidence>
<comment type="similarity">
    <text evidence="8">Belongs to the peptidase M48 family. BepA subfamily.</text>
</comment>
<protein>
    <recommendedName>
        <fullName evidence="8">Putative beta-barrel assembly-enhancing protease</fullName>
        <ecNumber evidence="8">3.4.-.-</ecNumber>
    </recommendedName>
</protein>
<dbReference type="InterPro" id="IPR011990">
    <property type="entry name" value="TPR-like_helical_dom_sf"/>
</dbReference>
<comment type="cofactor">
    <cofactor evidence="8">
        <name>Zn(2+)</name>
        <dbReference type="ChEBI" id="CHEBI:29105"/>
    </cofactor>
    <text evidence="8">Binds 1 zinc ion per subunit.</text>
</comment>
<evidence type="ECO:0000256" key="5">
    <source>
        <dbReference type="ARBA" id="ARBA00022801"/>
    </source>
</evidence>
<comment type="subcellular location">
    <subcellularLocation>
        <location evidence="8">Periplasm</location>
    </subcellularLocation>
</comment>
<dbReference type="InterPro" id="IPR051156">
    <property type="entry name" value="Mito/Outer_Membr_Metalloprot"/>
</dbReference>
<evidence type="ECO:0000256" key="2">
    <source>
        <dbReference type="ARBA" id="ARBA00022723"/>
    </source>
</evidence>
<dbReference type="HAMAP" id="MF_00997">
    <property type="entry name" value="Protease_BepA"/>
    <property type="match status" value="1"/>
</dbReference>
<keyword evidence="3 8" id="KW-0732">Signal</keyword>
<feature type="domain" description="Peptidase M48" evidence="10">
    <location>
        <begin position="77"/>
        <end position="265"/>
    </location>
</feature>
<keyword evidence="9" id="KW-0802">TPR repeat</keyword>
<dbReference type="CDD" id="cd07333">
    <property type="entry name" value="M48C_bepA_like"/>
    <property type="match status" value="1"/>
</dbReference>
<feature type="binding site" evidence="8">
    <location>
        <position position="140"/>
    </location>
    <ligand>
        <name>Zn(2+)</name>
        <dbReference type="ChEBI" id="CHEBI:29105"/>
        <note>catalytic</note>
    </ligand>
</feature>
<dbReference type="KEGG" id="ntg:NSCAC_0164"/>
<organism evidence="11 12">
    <name type="scientific">Candidatus Nitrosacidococcus tergens</name>
    <dbReference type="NCBI Taxonomy" id="553981"/>
    <lineage>
        <taxon>Bacteria</taxon>
        <taxon>Pseudomonadati</taxon>
        <taxon>Pseudomonadota</taxon>
        <taxon>Gammaproteobacteria</taxon>
        <taxon>Chromatiales</taxon>
        <taxon>Chromatiaceae</taxon>
        <taxon>Candidatus Nitrosacidococcus</taxon>
    </lineage>
</organism>
<feature type="active site" evidence="8">
    <location>
        <position position="141"/>
    </location>
</feature>
<feature type="binding site" evidence="8">
    <location>
        <position position="144"/>
    </location>
    <ligand>
        <name>Zn(2+)</name>
        <dbReference type="ChEBI" id="CHEBI:29105"/>
        <note>catalytic</note>
    </ligand>
</feature>
<dbReference type="Proteomes" id="UP000516072">
    <property type="component" value="Chromosome"/>
</dbReference>
<keyword evidence="12" id="KW-1185">Reference proteome</keyword>
<gene>
    <name evidence="11" type="ORF">NSCAC_0164</name>
</gene>
<dbReference type="EMBL" id="LR778175">
    <property type="protein sequence ID" value="CAB1274429.1"/>
    <property type="molecule type" value="Genomic_DNA"/>
</dbReference>
<dbReference type="GO" id="GO:0008270">
    <property type="term" value="F:zinc ion binding"/>
    <property type="evidence" value="ECO:0007669"/>
    <property type="project" value="UniProtKB-UniRule"/>
</dbReference>
<dbReference type="PANTHER" id="PTHR22726">
    <property type="entry name" value="METALLOENDOPEPTIDASE OMA1"/>
    <property type="match status" value="1"/>
</dbReference>
<dbReference type="SUPFAM" id="SSF48452">
    <property type="entry name" value="TPR-like"/>
    <property type="match status" value="1"/>
</dbReference>
<dbReference type="InterPro" id="IPR030873">
    <property type="entry name" value="Protease_BepA"/>
</dbReference>
<dbReference type="Gene3D" id="1.25.40.10">
    <property type="entry name" value="Tetratricopeptide repeat domain"/>
    <property type="match status" value="1"/>
</dbReference>
<dbReference type="InterPro" id="IPR019734">
    <property type="entry name" value="TPR_rpt"/>
</dbReference>
<dbReference type="Pfam" id="PF14559">
    <property type="entry name" value="TPR_19"/>
    <property type="match status" value="1"/>
</dbReference>
<reference evidence="11 12" key="1">
    <citation type="submission" date="2020-03" db="EMBL/GenBank/DDBJ databases">
        <authorList>
            <person name="Picone N."/>
        </authorList>
    </citation>
    <scope>NUCLEOTIDE SEQUENCE [LARGE SCALE GENOMIC DNA]</scope>
    <source>
        <strain evidence="11">NSCAC1</strain>
    </source>
</reference>
<dbReference type="GO" id="GO:0004222">
    <property type="term" value="F:metalloendopeptidase activity"/>
    <property type="evidence" value="ECO:0007669"/>
    <property type="project" value="InterPro"/>
</dbReference>
<dbReference type="GO" id="GO:0016020">
    <property type="term" value="C:membrane"/>
    <property type="evidence" value="ECO:0007669"/>
    <property type="project" value="InterPro"/>
</dbReference>
<dbReference type="GO" id="GO:0042597">
    <property type="term" value="C:periplasmic space"/>
    <property type="evidence" value="ECO:0007669"/>
    <property type="project" value="UniProtKB-SubCell"/>
</dbReference>
<dbReference type="AlphaFoldDB" id="A0A7G1Q7N7"/>
<evidence type="ECO:0000256" key="4">
    <source>
        <dbReference type="ARBA" id="ARBA00022764"/>
    </source>
</evidence>
<accession>A0A7G1Q7N7</accession>
<keyword evidence="4 8" id="KW-0574">Periplasm</keyword>
<evidence type="ECO:0000256" key="8">
    <source>
        <dbReference type="HAMAP-Rule" id="MF_00997"/>
    </source>
</evidence>
<dbReference type="PANTHER" id="PTHR22726:SF1">
    <property type="entry name" value="METALLOENDOPEPTIDASE OMA1, MITOCHONDRIAL"/>
    <property type="match status" value="1"/>
</dbReference>
<comment type="function">
    <text evidence="8">Functions as both a chaperone and a metalloprotease. Maintains the integrity of the outer membrane by promoting either the assembly or the elimination of outer membrane proteins, depending on their folding state.</text>
</comment>
<evidence type="ECO:0000259" key="10">
    <source>
        <dbReference type="Pfam" id="PF01435"/>
    </source>
</evidence>
<dbReference type="EC" id="3.4.-.-" evidence="8"/>
<evidence type="ECO:0000256" key="7">
    <source>
        <dbReference type="ARBA" id="ARBA00023049"/>
    </source>
</evidence>
<keyword evidence="6 8" id="KW-0862">Zinc</keyword>